<reference evidence="4 5" key="1">
    <citation type="submission" date="2019-12" db="EMBL/GenBank/DDBJ databases">
        <authorList>
            <person name="Lee S.D."/>
        </authorList>
    </citation>
    <scope>NUCLEOTIDE SEQUENCE [LARGE SCALE GENOMIC DNA]</scope>
    <source>
        <strain evidence="4 5">GH1-50</strain>
    </source>
</reference>
<organism evidence="4 5">
    <name type="scientific">Kangsaoukella pontilimi</name>
    <dbReference type="NCBI Taxonomy" id="2691042"/>
    <lineage>
        <taxon>Bacteria</taxon>
        <taxon>Pseudomonadati</taxon>
        <taxon>Pseudomonadota</taxon>
        <taxon>Alphaproteobacteria</taxon>
        <taxon>Rhodobacterales</taxon>
        <taxon>Paracoccaceae</taxon>
        <taxon>Kangsaoukella</taxon>
    </lineage>
</organism>
<dbReference type="InterPro" id="IPR001509">
    <property type="entry name" value="Epimerase_deHydtase"/>
</dbReference>
<evidence type="ECO:0000256" key="1">
    <source>
        <dbReference type="ARBA" id="ARBA00022857"/>
    </source>
</evidence>
<protein>
    <submittedName>
        <fullName evidence="4">NAD-dependent epimerase/dehydratase family protein</fullName>
    </submittedName>
</protein>
<dbReference type="RefSeq" id="WP_160762301.1">
    <property type="nucleotide sequence ID" value="NZ_WUPT01000001.1"/>
</dbReference>
<dbReference type="EMBL" id="WUPT01000001">
    <property type="protein sequence ID" value="MXQ06359.1"/>
    <property type="molecule type" value="Genomic_DNA"/>
</dbReference>
<accession>A0A7C9NC19</accession>
<evidence type="ECO:0000259" key="3">
    <source>
        <dbReference type="Pfam" id="PF01370"/>
    </source>
</evidence>
<evidence type="ECO:0000313" key="5">
    <source>
        <dbReference type="Proteomes" id="UP000480350"/>
    </source>
</evidence>
<name>A0A7C9NC19_9RHOB</name>
<comment type="caution">
    <text evidence="4">The sequence shown here is derived from an EMBL/GenBank/DDBJ whole genome shotgun (WGS) entry which is preliminary data.</text>
</comment>
<reference evidence="4 5" key="2">
    <citation type="submission" date="2020-03" db="EMBL/GenBank/DDBJ databases">
        <title>Kangsaoukella pontilimi gen. nov., sp. nov., a new member of the family Rhodobacteraceae isolated from a tidal mudflat.</title>
        <authorList>
            <person name="Kim I.S."/>
        </authorList>
    </citation>
    <scope>NUCLEOTIDE SEQUENCE [LARGE SCALE GENOMIC DNA]</scope>
    <source>
        <strain evidence="4 5">GH1-50</strain>
    </source>
</reference>
<dbReference type="CDD" id="cd05238">
    <property type="entry name" value="Gne_like_SDR_e"/>
    <property type="match status" value="1"/>
</dbReference>
<dbReference type="Proteomes" id="UP000480350">
    <property type="component" value="Unassembled WGS sequence"/>
</dbReference>
<dbReference type="Pfam" id="PF01370">
    <property type="entry name" value="Epimerase"/>
    <property type="match status" value="1"/>
</dbReference>
<dbReference type="PANTHER" id="PTHR43103:SF3">
    <property type="entry name" value="ADP-L-GLYCERO-D-MANNO-HEPTOSE-6-EPIMERASE"/>
    <property type="match status" value="1"/>
</dbReference>
<keyword evidence="1" id="KW-0521">NADP</keyword>
<feature type="domain" description="NAD-dependent epimerase/dehydratase" evidence="3">
    <location>
        <begin position="4"/>
        <end position="209"/>
    </location>
</feature>
<keyword evidence="2" id="KW-0119">Carbohydrate metabolism</keyword>
<keyword evidence="5" id="KW-1185">Reference proteome</keyword>
<dbReference type="Gene3D" id="3.90.25.10">
    <property type="entry name" value="UDP-galactose 4-epimerase, domain 1"/>
    <property type="match status" value="1"/>
</dbReference>
<evidence type="ECO:0000313" key="4">
    <source>
        <dbReference type="EMBL" id="MXQ06359.1"/>
    </source>
</evidence>
<sequence>MTDILIIGGGGMVGQKFAHSLASAPLSEDDRVTLFDRSFPDAAPLPGERVLGDITDRTAVSALLARRFDIIYLLASVVSGEAERDFRKGYEINLGGFWHIMSRLEAEHEDSGNTYRPRLVFTSSIAVFGPPYPERIDDDFPPAPATSYGTQKAVSELLIADLSRRGIIDGLSLRLPTICVRPGAANLAASSFFSGIIREPLNGQEAPLPVPEDIRHWHASPRSAAGFLRHAAGIDFERAGHRRALNLPGVSCTVGEQIAALRDIAGNEIAALIRPAPDQTIYRIVTGWPRDFDPQLARSLGFRAEATFHDIIRVYLEDDFAAPV</sequence>
<gene>
    <name evidence="4" type="ORF">GQ651_00725</name>
</gene>
<proteinExistence type="predicted"/>
<dbReference type="PANTHER" id="PTHR43103">
    <property type="entry name" value="NUCLEOSIDE-DIPHOSPHATE-SUGAR EPIMERASE"/>
    <property type="match status" value="1"/>
</dbReference>
<dbReference type="Gene3D" id="3.40.50.720">
    <property type="entry name" value="NAD(P)-binding Rossmann-like Domain"/>
    <property type="match status" value="1"/>
</dbReference>
<evidence type="ECO:0000256" key="2">
    <source>
        <dbReference type="ARBA" id="ARBA00023277"/>
    </source>
</evidence>
<dbReference type="InterPro" id="IPR036291">
    <property type="entry name" value="NAD(P)-bd_dom_sf"/>
</dbReference>
<dbReference type="AlphaFoldDB" id="A0A7C9NC19"/>
<dbReference type="SUPFAM" id="SSF51735">
    <property type="entry name" value="NAD(P)-binding Rossmann-fold domains"/>
    <property type="match status" value="1"/>
</dbReference>